<dbReference type="AlphaFoldDB" id="A0A242NUJ4"/>
<dbReference type="OrthoDB" id="280522at2"/>
<gene>
    <name evidence="2" type="ORF">B6D06_06245</name>
</gene>
<feature type="transmembrane region" description="Helical" evidence="1">
    <location>
        <begin position="60"/>
        <end position="82"/>
    </location>
</feature>
<accession>A0A242NUJ4</accession>
<dbReference type="InterPro" id="IPR025557">
    <property type="entry name" value="DUF4282"/>
</dbReference>
<dbReference type="Proteomes" id="UP000194968">
    <property type="component" value="Unassembled WGS sequence"/>
</dbReference>
<keyword evidence="1" id="KW-0472">Membrane</keyword>
<dbReference type="Pfam" id="PF14110">
    <property type="entry name" value="DUF4282"/>
    <property type="match status" value="1"/>
</dbReference>
<protein>
    <recommendedName>
        <fullName evidence="4">DUF4282 domain-containing protein</fullName>
    </recommendedName>
</protein>
<evidence type="ECO:0000256" key="1">
    <source>
        <dbReference type="SAM" id="Phobius"/>
    </source>
</evidence>
<sequence>MKKIIDTSGLSFKDFFFFDKMFTPKIITVIYWISLILIAFSGLVIIFSSFLIIRYSFGSALLGIITGIITIVGGALFTRIGYEIICVLFNINRNIEKLALNKSTDDNQ</sequence>
<dbReference type="RefSeq" id="WP_065613220.1">
    <property type="nucleotide sequence ID" value="NZ_CAMLFL010000012.1"/>
</dbReference>
<evidence type="ECO:0008006" key="4">
    <source>
        <dbReference type="Google" id="ProtNLM"/>
    </source>
</evidence>
<dbReference type="GeneID" id="99745296"/>
<evidence type="ECO:0000313" key="3">
    <source>
        <dbReference type="Proteomes" id="UP000194968"/>
    </source>
</evidence>
<name>A0A242NUJ4_9GAMM</name>
<proteinExistence type="predicted"/>
<keyword evidence="1" id="KW-1133">Transmembrane helix</keyword>
<comment type="caution">
    <text evidence="2">The sequence shown here is derived from an EMBL/GenBank/DDBJ whole genome shotgun (WGS) entry which is preliminary data.</text>
</comment>
<reference evidence="2 3" key="1">
    <citation type="submission" date="2017-03" db="EMBL/GenBank/DDBJ databases">
        <title>Comparative genomics of honeybee gut symbionts reveal geographically distinct and subgroup specific antibiotic resistance.</title>
        <authorList>
            <person name="Ludvigsen J."/>
            <person name="Porcellato D."/>
            <person name="Labee-Lund T.M."/>
            <person name="Amdam G.V."/>
            <person name="Rudi K."/>
        </authorList>
    </citation>
    <scope>NUCLEOTIDE SEQUENCE [LARGE SCALE GENOMIC DNA]</scope>
    <source>
        <strain evidence="2 3">A-4-12</strain>
    </source>
</reference>
<keyword evidence="1" id="KW-0812">Transmembrane</keyword>
<dbReference type="EMBL" id="NASK01000094">
    <property type="protein sequence ID" value="OTQ49588.1"/>
    <property type="molecule type" value="Genomic_DNA"/>
</dbReference>
<feature type="transmembrane region" description="Helical" evidence="1">
    <location>
        <begin position="29"/>
        <end position="53"/>
    </location>
</feature>
<evidence type="ECO:0000313" key="2">
    <source>
        <dbReference type="EMBL" id="OTQ49588.1"/>
    </source>
</evidence>
<organism evidence="2 3">
    <name type="scientific">Gilliamella apis</name>
    <dbReference type="NCBI Taxonomy" id="1970738"/>
    <lineage>
        <taxon>Bacteria</taxon>
        <taxon>Pseudomonadati</taxon>
        <taxon>Pseudomonadota</taxon>
        <taxon>Gammaproteobacteria</taxon>
        <taxon>Orbales</taxon>
        <taxon>Orbaceae</taxon>
        <taxon>Gilliamella</taxon>
    </lineage>
</organism>